<dbReference type="OrthoDB" id="6372042at2759"/>
<comment type="caution">
    <text evidence="1">The sequence shown here is derived from an EMBL/GenBank/DDBJ whole genome shotgun (WGS) entry which is preliminary data.</text>
</comment>
<evidence type="ECO:0000313" key="2">
    <source>
        <dbReference type="Proteomes" id="UP000076858"/>
    </source>
</evidence>
<sequence length="68" mass="8024">MERRTEAKKRKETTREGTQFVSVSHTRMSVLSSLSKNHLFDSVEDILLFIKKVEVEDSVYLRRDKPIQ</sequence>
<dbReference type="EMBL" id="LRGB01020579">
    <property type="protein sequence ID" value="KZR97656.1"/>
    <property type="molecule type" value="Genomic_DNA"/>
</dbReference>
<protein>
    <submittedName>
        <fullName evidence="1">Uncharacterized protein</fullName>
    </submittedName>
</protein>
<name>A0A164FCF3_9CRUS</name>
<organism evidence="1 2">
    <name type="scientific">Daphnia magna</name>
    <dbReference type="NCBI Taxonomy" id="35525"/>
    <lineage>
        <taxon>Eukaryota</taxon>
        <taxon>Metazoa</taxon>
        <taxon>Ecdysozoa</taxon>
        <taxon>Arthropoda</taxon>
        <taxon>Crustacea</taxon>
        <taxon>Branchiopoda</taxon>
        <taxon>Diplostraca</taxon>
        <taxon>Cladocera</taxon>
        <taxon>Anomopoda</taxon>
        <taxon>Daphniidae</taxon>
        <taxon>Daphnia</taxon>
    </lineage>
</organism>
<dbReference type="AlphaFoldDB" id="A0A164FCF3"/>
<accession>A0A164FCF3</accession>
<evidence type="ECO:0000313" key="1">
    <source>
        <dbReference type="EMBL" id="KZR97656.1"/>
    </source>
</evidence>
<feature type="non-terminal residue" evidence="1">
    <location>
        <position position="68"/>
    </location>
</feature>
<reference evidence="1 2" key="1">
    <citation type="submission" date="2016-03" db="EMBL/GenBank/DDBJ databases">
        <title>EvidentialGene: Evidence-directed Construction of Genes on Genomes.</title>
        <authorList>
            <person name="Gilbert D.G."/>
            <person name="Choi J.-H."/>
            <person name="Mockaitis K."/>
            <person name="Colbourne J."/>
            <person name="Pfrender M."/>
        </authorList>
    </citation>
    <scope>NUCLEOTIDE SEQUENCE [LARGE SCALE GENOMIC DNA]</scope>
    <source>
        <strain evidence="1 2">Xinb3</strain>
        <tissue evidence="1">Complete organism</tissue>
    </source>
</reference>
<gene>
    <name evidence="1" type="ORF">APZ42_007344</name>
</gene>
<keyword evidence="2" id="KW-1185">Reference proteome</keyword>
<dbReference type="Proteomes" id="UP000076858">
    <property type="component" value="Unassembled WGS sequence"/>
</dbReference>
<proteinExistence type="predicted"/>